<accession>D3UHH1</accession>
<feature type="domain" description="Integral membrane bound transporter" evidence="6">
    <location>
        <begin position="378"/>
        <end position="501"/>
    </location>
</feature>
<evidence type="ECO:0000256" key="5">
    <source>
        <dbReference type="SAM" id="Phobius"/>
    </source>
</evidence>
<dbReference type="eggNOG" id="COG1289">
    <property type="taxonomic scope" value="Bacteria"/>
</dbReference>
<evidence type="ECO:0000256" key="4">
    <source>
        <dbReference type="ARBA" id="ARBA00023136"/>
    </source>
</evidence>
<dbReference type="PANTHER" id="PTHR47804:SF3">
    <property type="entry name" value="PROTEIN BRE4"/>
    <property type="match status" value="1"/>
</dbReference>
<evidence type="ECO:0000313" key="7">
    <source>
        <dbReference type="EMBL" id="CBG39943.1"/>
    </source>
</evidence>
<evidence type="ECO:0000256" key="1">
    <source>
        <dbReference type="ARBA" id="ARBA00004141"/>
    </source>
</evidence>
<dbReference type="InterPro" id="IPR052430">
    <property type="entry name" value="IVT-Associated"/>
</dbReference>
<protein>
    <submittedName>
        <fullName evidence="7">Putative inner membrane protein</fullName>
    </submittedName>
</protein>
<feature type="transmembrane region" description="Helical" evidence="5">
    <location>
        <begin position="364"/>
        <end position="381"/>
    </location>
</feature>
<dbReference type="EMBL" id="FN555004">
    <property type="protein sequence ID" value="CBG39943.1"/>
    <property type="molecule type" value="Genomic_DNA"/>
</dbReference>
<reference evidence="7 8" key="1">
    <citation type="journal article" date="2010" name="BMC Genomics">
        <title>Comparative genomics and proteomics of Helicobacter mustelae, an ulcerogenic and carcinogenic gastric pathogen.</title>
        <authorList>
            <person name="O'Toole P.W."/>
            <person name="Snelling W.J."/>
            <person name="Canchaya C."/>
            <person name="Forde B.M."/>
            <person name="Hardie K.R."/>
            <person name="Josenhans C."/>
            <person name="Graham R.L.J."/>
            <person name="McMullan G."/>
            <person name="Parkhill J."/>
            <person name="Belda E."/>
            <person name="Bentley S.D."/>
        </authorList>
    </citation>
    <scope>NUCLEOTIDE SEQUENCE [LARGE SCALE GENOMIC DNA]</scope>
    <source>
        <strain evidence="8">ATCC 43772 / LMG 18044 / NCTC 12198 / 12198</strain>
    </source>
</reference>
<dbReference type="KEGG" id="hms:HMU06850"/>
<dbReference type="STRING" id="679897.HMU06850"/>
<dbReference type="HOGENOM" id="CLU_412048_0_0_7"/>
<dbReference type="PANTHER" id="PTHR47804">
    <property type="entry name" value="60S RIBOSOMAL PROTEIN L19"/>
    <property type="match status" value="1"/>
</dbReference>
<dbReference type="RefSeq" id="WP_013023022.1">
    <property type="nucleotide sequence ID" value="NC_013949.1"/>
</dbReference>
<organism evidence="7 8">
    <name type="scientific">Helicobacter mustelae (strain ATCC 43772 / CCUG 25715 / CIP 103759 / LMG 18044 / NCTC 12198 / R85-136P)</name>
    <name type="common">Campylobacter mustelae</name>
    <dbReference type="NCBI Taxonomy" id="679897"/>
    <lineage>
        <taxon>Bacteria</taxon>
        <taxon>Pseudomonadati</taxon>
        <taxon>Campylobacterota</taxon>
        <taxon>Epsilonproteobacteria</taxon>
        <taxon>Campylobacterales</taxon>
        <taxon>Helicobacteraceae</taxon>
        <taxon>Helicobacter</taxon>
    </lineage>
</organism>
<evidence type="ECO:0000256" key="2">
    <source>
        <dbReference type="ARBA" id="ARBA00022692"/>
    </source>
</evidence>
<feature type="transmembrane region" description="Helical" evidence="5">
    <location>
        <begin position="438"/>
        <end position="457"/>
    </location>
</feature>
<feature type="transmembrane region" description="Helical" evidence="5">
    <location>
        <begin position="81"/>
        <end position="102"/>
    </location>
</feature>
<keyword evidence="2 5" id="KW-0812">Transmembrane</keyword>
<keyword evidence="8" id="KW-1185">Reference proteome</keyword>
<dbReference type="InterPro" id="IPR049453">
    <property type="entry name" value="Memb_transporter_dom"/>
</dbReference>
<dbReference type="GO" id="GO:0016020">
    <property type="term" value="C:membrane"/>
    <property type="evidence" value="ECO:0007669"/>
    <property type="project" value="UniProtKB-SubCell"/>
</dbReference>
<feature type="transmembrane region" description="Helical" evidence="5">
    <location>
        <begin position="108"/>
        <end position="127"/>
    </location>
</feature>
<dbReference type="Proteomes" id="UP000001522">
    <property type="component" value="Chromosome"/>
</dbReference>
<proteinExistence type="predicted"/>
<evidence type="ECO:0000256" key="3">
    <source>
        <dbReference type="ARBA" id="ARBA00022989"/>
    </source>
</evidence>
<name>D3UHH1_HELM1</name>
<feature type="transmembrane region" description="Helical" evidence="5">
    <location>
        <begin position="42"/>
        <end position="69"/>
    </location>
</feature>
<evidence type="ECO:0000313" key="8">
    <source>
        <dbReference type="Proteomes" id="UP000001522"/>
    </source>
</evidence>
<dbReference type="AlphaFoldDB" id="D3UHH1"/>
<feature type="transmembrane region" description="Helical" evidence="5">
    <location>
        <begin position="161"/>
        <end position="180"/>
    </location>
</feature>
<feature type="transmembrane region" description="Helical" evidence="5">
    <location>
        <begin position="491"/>
        <end position="509"/>
    </location>
</feature>
<comment type="subcellular location">
    <subcellularLocation>
        <location evidence="1">Membrane</location>
        <topology evidence="1">Multi-pass membrane protein</topology>
    </subcellularLocation>
</comment>
<feature type="transmembrane region" description="Helical" evidence="5">
    <location>
        <begin position="387"/>
        <end position="403"/>
    </location>
</feature>
<dbReference type="Pfam" id="PF13515">
    <property type="entry name" value="FUSC_2"/>
    <property type="match status" value="1"/>
</dbReference>
<sequence>MIFRRFFASVFGLKERFRHFIGLYDPGYISFIYAQKALFASILSALLAVLIFGVNLGIWGALIPIHLYFLNVILVEQKQTIWYFVLFLILAALFCYLFYLVFLFPNPFLFAILLMGIGFIAGILGSYQMDLQRVVNMSLVDGLIAYVYMKSGIPIGIKEQIIVLFLGGGIGIFTHFFMSFKKYGKISRKYFPDLLIKLEFMVEHLNKPKDFIHLRYQVFQQIEFIKRILNSKAISMKDPHTIKNTKRALFSLYRIEEIYQCINAIHEDACITSKNFLPIRREIIFNIRELRKIFDGHIAHLRENAMQKMRPEDFGHSLLNIIKIIYSKCHSLRRGGQEEDYFLEARNKKKPKAIWQSIKNRDPYFYFSIKYSLVLGISVFVSDLFDMSHGAWIAMACVAVMRPNLGGVKNIGKEYLIGVLMGLVIGVLIIMLTQGSVLFYFFFMLVIFGFIYFRAFPYRLWASFMMMSFIMMFSLVYSFSYALILDRFMDIFLAFGIVFCVFLFFWPRYSASEILPNIKASFSFFQDFYETIIKNFENLGYLQNPIRSYQQRFLDIYNLLETHLREAKKEKKSLQDVRFSYQGLKYLDLLCQNTFKIYYMLLEMPRDKILEQKELYINDLKLLKVRYEMMNRSLENHSFYFKQHQDDRFLSQDVVFSEVVKMIFETQNKIFQSMQEKGE</sequence>
<keyword evidence="3 5" id="KW-1133">Transmembrane helix</keyword>
<evidence type="ECO:0000259" key="6">
    <source>
        <dbReference type="Pfam" id="PF13515"/>
    </source>
</evidence>
<keyword evidence="4 5" id="KW-0472">Membrane</keyword>
<feature type="transmembrane region" description="Helical" evidence="5">
    <location>
        <begin position="464"/>
        <end position="485"/>
    </location>
</feature>
<feature type="transmembrane region" description="Helical" evidence="5">
    <location>
        <begin position="415"/>
        <end position="432"/>
    </location>
</feature>
<gene>
    <name evidence="7" type="ordered locus">HMU06850</name>
</gene>
<feature type="transmembrane region" description="Helical" evidence="5">
    <location>
        <begin position="134"/>
        <end position="149"/>
    </location>
</feature>